<evidence type="ECO:0000313" key="3">
    <source>
        <dbReference type="Proteomes" id="UP000012488"/>
    </source>
</evidence>
<protein>
    <submittedName>
        <fullName evidence="2">Inositol monophosphatase</fullName>
    </submittedName>
</protein>
<accession>A0A6B9FJG4</accession>
<feature type="binding site" evidence="1">
    <location>
        <position position="98"/>
    </location>
    <ligand>
        <name>Mg(2+)</name>
        <dbReference type="ChEBI" id="CHEBI:18420"/>
        <label>1</label>
        <note>catalytic</note>
    </ligand>
</feature>
<feature type="binding site" evidence="1">
    <location>
        <position position="74"/>
    </location>
    <ligand>
        <name>Mg(2+)</name>
        <dbReference type="ChEBI" id="CHEBI:18420"/>
        <label>1</label>
        <note>catalytic</note>
    </ligand>
</feature>
<keyword evidence="1" id="KW-0460">Magnesium</keyword>
<dbReference type="AlphaFoldDB" id="A0A6B9FJG4"/>
<reference evidence="2 3" key="1">
    <citation type="journal article" date="2012" name="Genet. Mol. Biol.">
        <title>Analysis of 16S rRNA and mxaF genes revealing insights into Methylobacterium niche-specific plant association.</title>
        <authorList>
            <person name="Dourado M.N."/>
            <person name="Andreote F.D."/>
            <person name="Dini-Andreote F."/>
            <person name="Conti R."/>
            <person name="Araujo J.M."/>
            <person name="Araujo W.L."/>
        </authorList>
    </citation>
    <scope>NUCLEOTIDE SEQUENCE [LARGE SCALE GENOMIC DNA]</scope>
    <source>
        <strain evidence="2 3">SR1.6/6</strain>
    </source>
</reference>
<dbReference type="InterPro" id="IPR000760">
    <property type="entry name" value="Inositol_monophosphatase-like"/>
</dbReference>
<dbReference type="KEGG" id="mmes:MMSR116_13265"/>
<dbReference type="Pfam" id="PF00459">
    <property type="entry name" value="Inositol_P"/>
    <property type="match status" value="1"/>
</dbReference>
<dbReference type="OrthoDB" id="9772456at2"/>
<evidence type="ECO:0000256" key="1">
    <source>
        <dbReference type="PIRSR" id="PIRSR600760-2"/>
    </source>
</evidence>
<proteinExistence type="predicted"/>
<comment type="cofactor">
    <cofactor evidence="1">
        <name>Mg(2+)</name>
        <dbReference type="ChEBI" id="CHEBI:18420"/>
    </cofactor>
</comment>
<name>A0A6B9FJG4_9HYPH</name>
<dbReference type="SUPFAM" id="SSF56655">
    <property type="entry name" value="Carbohydrate phosphatase"/>
    <property type="match status" value="1"/>
</dbReference>
<evidence type="ECO:0000313" key="2">
    <source>
        <dbReference type="EMBL" id="QGY02741.1"/>
    </source>
</evidence>
<dbReference type="EMBL" id="CP043538">
    <property type="protein sequence ID" value="QGY02741.1"/>
    <property type="molecule type" value="Genomic_DNA"/>
</dbReference>
<feature type="binding site" evidence="1">
    <location>
        <position position="97"/>
    </location>
    <ligand>
        <name>Mg(2+)</name>
        <dbReference type="ChEBI" id="CHEBI:18420"/>
        <label>1</label>
        <note>catalytic</note>
    </ligand>
</feature>
<dbReference type="GO" id="GO:0046872">
    <property type="term" value="F:metal ion binding"/>
    <property type="evidence" value="ECO:0007669"/>
    <property type="project" value="UniProtKB-KW"/>
</dbReference>
<feature type="binding site" evidence="1">
    <location>
        <position position="236"/>
    </location>
    <ligand>
        <name>Mg(2+)</name>
        <dbReference type="ChEBI" id="CHEBI:18420"/>
        <label>1</label>
        <note>catalytic</note>
    </ligand>
</feature>
<dbReference type="Gene3D" id="3.30.540.10">
    <property type="entry name" value="Fructose-1,6-Bisphosphatase, subunit A, domain 1"/>
    <property type="match status" value="1"/>
</dbReference>
<gene>
    <name evidence="2" type="ORF">MMSR116_13265</name>
</gene>
<reference evidence="2 3" key="2">
    <citation type="journal article" date="2013" name="Genome Announc.">
        <title>Draft Genome Sequence of Methylobacterium mesophilicum Strain SR1.6/6, Isolated from Citrus sinensis.</title>
        <authorList>
            <person name="Marinho Almeida D."/>
            <person name="Dini-Andreote F."/>
            <person name="Camargo Neves A.A."/>
            <person name="Juca Ramos R.T."/>
            <person name="Andreote F.D."/>
            <person name="Carneiro A.R."/>
            <person name="Oliveira de Souza Lima A."/>
            <person name="Caracciolo Gomes de Sa P.H."/>
            <person name="Ribeiro Barbosa M.S."/>
            <person name="Araujo W.L."/>
            <person name="Silva A."/>
        </authorList>
    </citation>
    <scope>NUCLEOTIDE SEQUENCE [LARGE SCALE GENOMIC DNA]</scope>
    <source>
        <strain evidence="2 3">SR1.6/6</strain>
    </source>
</reference>
<organism evidence="2 3">
    <name type="scientific">Methylobacterium mesophilicum SR1.6/6</name>
    <dbReference type="NCBI Taxonomy" id="908290"/>
    <lineage>
        <taxon>Bacteria</taxon>
        <taxon>Pseudomonadati</taxon>
        <taxon>Pseudomonadota</taxon>
        <taxon>Alphaproteobacteria</taxon>
        <taxon>Hyphomicrobiales</taxon>
        <taxon>Methylobacteriaceae</taxon>
        <taxon>Methylobacterium</taxon>
    </lineage>
</organism>
<feature type="binding site" evidence="1">
    <location>
        <position position="95"/>
    </location>
    <ligand>
        <name>Mg(2+)</name>
        <dbReference type="ChEBI" id="CHEBI:18420"/>
        <label>1</label>
        <note>catalytic</note>
    </ligand>
</feature>
<keyword evidence="1" id="KW-0479">Metal-binding</keyword>
<sequence length="313" mass="33463">MTKAPDTPARDVLARMLAFAEEAAPLALALRARGLDMTNKGPDLGQALTEADLAVSRLLHDRFGPDLIEEETAEELGKPAARALLDRDAWTFVGDPIDGTRPFAGGLPGWGVMVAACRAGWPRACVLSLPAWNEDRTGPARTERAEAAQGLLLAACDGQAFWAPTRGGRRAGSLRPLEPSARRTGHVGWLAVAAQRFTLDYGRGWFPWGEGGAIADAALLATGRLDATLSNHRLWDLAPLLPLYEALGFRLYHWPDLADPPAALVDLFDAELSAHDDLWLVCRDRAQAADLAGAIRLAGPVRMPGPVAHAAQG</sequence>
<dbReference type="Proteomes" id="UP000012488">
    <property type="component" value="Chromosome"/>
</dbReference>
<dbReference type="RefSeq" id="WP_010682693.1">
    <property type="nucleotide sequence ID" value="NZ_CP043538.1"/>
</dbReference>